<accession>A0AAN4UT15</accession>
<dbReference type="Gene3D" id="1.10.1740.10">
    <property type="match status" value="1"/>
</dbReference>
<name>A0AAN4UT15_9RHOB</name>
<dbReference type="InterPro" id="IPR013325">
    <property type="entry name" value="RNA_pol_sigma_r2"/>
</dbReference>
<dbReference type="InterPro" id="IPR007627">
    <property type="entry name" value="RNA_pol_sigma70_r2"/>
</dbReference>
<dbReference type="GO" id="GO:0003677">
    <property type="term" value="F:DNA binding"/>
    <property type="evidence" value="ECO:0007669"/>
    <property type="project" value="InterPro"/>
</dbReference>
<keyword evidence="2" id="KW-0805">Transcription regulation</keyword>
<dbReference type="PANTHER" id="PTHR43133:SF62">
    <property type="entry name" value="RNA POLYMERASE SIGMA FACTOR SIGZ"/>
    <property type="match status" value="1"/>
</dbReference>
<dbReference type="Gene3D" id="1.10.10.10">
    <property type="entry name" value="Winged helix-like DNA-binding domain superfamily/Winged helix DNA-binding domain"/>
    <property type="match status" value="1"/>
</dbReference>
<evidence type="ECO:0000313" key="9">
    <source>
        <dbReference type="Proteomes" id="UP000199541"/>
    </source>
</evidence>
<dbReference type="SUPFAM" id="SSF88659">
    <property type="entry name" value="Sigma3 and sigma4 domains of RNA polymerase sigma factors"/>
    <property type="match status" value="1"/>
</dbReference>
<dbReference type="RefSeq" id="WP_035847049.1">
    <property type="nucleotide sequence ID" value="NZ_BNAB01000014.1"/>
</dbReference>
<dbReference type="CDD" id="cd06171">
    <property type="entry name" value="Sigma70_r4"/>
    <property type="match status" value="1"/>
</dbReference>
<keyword evidence="4" id="KW-0804">Transcription</keyword>
<evidence type="ECO:0000256" key="1">
    <source>
        <dbReference type="ARBA" id="ARBA00010641"/>
    </source>
</evidence>
<keyword evidence="9" id="KW-1185">Reference proteome</keyword>
<comment type="caution">
    <text evidence="7">The sequence shown here is derived from an EMBL/GenBank/DDBJ whole genome shotgun (WGS) entry which is preliminary data.</text>
</comment>
<reference evidence="7" key="1">
    <citation type="journal article" date="2014" name="Int. J. Syst. Evol. Microbiol.">
        <title>Complete genome sequence of Corynebacterium casei LMG S-19264T (=DSM 44701T), isolated from a smear-ripened cheese.</title>
        <authorList>
            <consortium name="US DOE Joint Genome Institute (JGI-PGF)"/>
            <person name="Walter F."/>
            <person name="Albersmeier A."/>
            <person name="Kalinowski J."/>
            <person name="Ruckert C."/>
        </authorList>
    </citation>
    <scope>NUCLEOTIDE SEQUENCE</scope>
    <source>
        <strain evidence="7">CGMCC 1.10859</strain>
    </source>
</reference>
<sequence>MQDDQIAHLLKGVAGGDRVAFRTLYSAASAKLYGVCLRILRNRAEAEEALQEVFTRIWINAGRFDADRGRAMTWLISIARNHSIDRLRSRREETIDSSESDPFAMIPDPAPGAEARAVAQGEAGRVSKCFEILPPAHAAAIRGAYLDGLSYAELADRHAIPLNTVRTWLRRGLLRLKECLAQ</sequence>
<dbReference type="InterPro" id="IPR036388">
    <property type="entry name" value="WH-like_DNA-bd_sf"/>
</dbReference>
<evidence type="ECO:0000256" key="2">
    <source>
        <dbReference type="ARBA" id="ARBA00023015"/>
    </source>
</evidence>
<dbReference type="PANTHER" id="PTHR43133">
    <property type="entry name" value="RNA POLYMERASE ECF-TYPE SIGMA FACTO"/>
    <property type="match status" value="1"/>
</dbReference>
<dbReference type="Proteomes" id="UP000199541">
    <property type="component" value="Unassembled WGS sequence"/>
</dbReference>
<dbReference type="Pfam" id="PF04542">
    <property type="entry name" value="Sigma70_r2"/>
    <property type="match status" value="1"/>
</dbReference>
<evidence type="ECO:0000313" key="10">
    <source>
        <dbReference type="Proteomes" id="UP000634647"/>
    </source>
</evidence>
<dbReference type="AlphaFoldDB" id="A0AAN4UT15"/>
<dbReference type="Pfam" id="PF08281">
    <property type="entry name" value="Sigma70_r4_2"/>
    <property type="match status" value="1"/>
</dbReference>
<evidence type="ECO:0000313" key="7">
    <source>
        <dbReference type="EMBL" id="GHE03936.1"/>
    </source>
</evidence>
<evidence type="ECO:0000259" key="5">
    <source>
        <dbReference type="Pfam" id="PF04542"/>
    </source>
</evidence>
<gene>
    <name evidence="7" type="ORF">GCM10008024_29120</name>
    <name evidence="8" type="ORF">SAMN05444006_11468</name>
</gene>
<feature type="domain" description="RNA polymerase sigma-70 region 2" evidence="5">
    <location>
        <begin position="24"/>
        <end position="91"/>
    </location>
</feature>
<dbReference type="Proteomes" id="UP000634647">
    <property type="component" value="Unassembled WGS sequence"/>
</dbReference>
<evidence type="ECO:0000256" key="4">
    <source>
        <dbReference type="ARBA" id="ARBA00023163"/>
    </source>
</evidence>
<protein>
    <submittedName>
        <fullName evidence="7">RNA polymerase sigma factor</fullName>
    </submittedName>
    <submittedName>
        <fullName evidence="8">RNA polymerase sigma-70 factor, ECF subfamily</fullName>
    </submittedName>
</protein>
<keyword evidence="3" id="KW-0731">Sigma factor</keyword>
<reference evidence="8 9" key="2">
    <citation type="submission" date="2016-10" db="EMBL/GenBank/DDBJ databases">
        <authorList>
            <person name="Varghese N."/>
            <person name="Submissions S."/>
        </authorList>
    </citation>
    <scope>NUCLEOTIDE SEQUENCE [LARGE SCALE GENOMIC DNA]</scope>
    <source>
        <strain evidence="8 9">DSM 24802</strain>
    </source>
</reference>
<evidence type="ECO:0000256" key="3">
    <source>
        <dbReference type="ARBA" id="ARBA00023082"/>
    </source>
</evidence>
<dbReference type="EMBL" id="FNOB01000014">
    <property type="protein sequence ID" value="SDX35392.1"/>
    <property type="molecule type" value="Genomic_DNA"/>
</dbReference>
<comment type="similarity">
    <text evidence="1">Belongs to the sigma-70 factor family. ECF subfamily.</text>
</comment>
<feature type="domain" description="RNA polymerase sigma factor 70 region 4 type 2" evidence="6">
    <location>
        <begin position="126"/>
        <end position="176"/>
    </location>
</feature>
<dbReference type="GO" id="GO:0016987">
    <property type="term" value="F:sigma factor activity"/>
    <property type="evidence" value="ECO:0007669"/>
    <property type="project" value="UniProtKB-KW"/>
</dbReference>
<dbReference type="InterPro" id="IPR014284">
    <property type="entry name" value="RNA_pol_sigma-70_dom"/>
</dbReference>
<evidence type="ECO:0000259" key="6">
    <source>
        <dbReference type="Pfam" id="PF08281"/>
    </source>
</evidence>
<dbReference type="NCBIfam" id="TIGR02937">
    <property type="entry name" value="sigma70-ECF"/>
    <property type="match status" value="1"/>
</dbReference>
<dbReference type="SUPFAM" id="SSF88946">
    <property type="entry name" value="Sigma2 domain of RNA polymerase sigma factors"/>
    <property type="match status" value="1"/>
</dbReference>
<dbReference type="InterPro" id="IPR013324">
    <property type="entry name" value="RNA_pol_sigma_r3/r4-like"/>
</dbReference>
<proteinExistence type="inferred from homology"/>
<evidence type="ECO:0000313" key="8">
    <source>
        <dbReference type="EMBL" id="SDX35392.1"/>
    </source>
</evidence>
<dbReference type="InterPro" id="IPR013249">
    <property type="entry name" value="RNA_pol_sigma70_r4_t2"/>
</dbReference>
<dbReference type="InterPro" id="IPR039425">
    <property type="entry name" value="RNA_pol_sigma-70-like"/>
</dbReference>
<reference evidence="7" key="3">
    <citation type="submission" date="2023-06" db="EMBL/GenBank/DDBJ databases">
        <authorList>
            <person name="Sun Q."/>
            <person name="Zhou Y."/>
        </authorList>
    </citation>
    <scope>NUCLEOTIDE SEQUENCE</scope>
    <source>
        <strain evidence="7">CGMCC 1.10859</strain>
    </source>
</reference>
<dbReference type="GO" id="GO:0006352">
    <property type="term" value="P:DNA-templated transcription initiation"/>
    <property type="evidence" value="ECO:0007669"/>
    <property type="project" value="InterPro"/>
</dbReference>
<dbReference type="EMBL" id="BNAB01000014">
    <property type="protein sequence ID" value="GHE03936.1"/>
    <property type="molecule type" value="Genomic_DNA"/>
</dbReference>
<organism evidence="7 10">
    <name type="scientific">Allgaiera indica</name>
    <dbReference type="NCBI Taxonomy" id="765699"/>
    <lineage>
        <taxon>Bacteria</taxon>
        <taxon>Pseudomonadati</taxon>
        <taxon>Pseudomonadota</taxon>
        <taxon>Alphaproteobacteria</taxon>
        <taxon>Rhodobacterales</taxon>
        <taxon>Paracoccaceae</taxon>
        <taxon>Allgaiera</taxon>
    </lineage>
</organism>